<reference evidence="1" key="2">
    <citation type="journal article" date="2022" name="New Phytol.">
        <title>Evolutionary transition to the ectomycorrhizal habit in the genomes of a hyperdiverse lineage of mushroom-forming fungi.</title>
        <authorList>
            <person name="Looney B."/>
            <person name="Miyauchi S."/>
            <person name="Morin E."/>
            <person name="Drula E."/>
            <person name="Courty P.E."/>
            <person name="Kohler A."/>
            <person name="Kuo A."/>
            <person name="LaButti K."/>
            <person name="Pangilinan J."/>
            <person name="Lipzen A."/>
            <person name="Riley R."/>
            <person name="Andreopoulos W."/>
            <person name="He G."/>
            <person name="Johnson J."/>
            <person name="Nolan M."/>
            <person name="Tritt A."/>
            <person name="Barry K.W."/>
            <person name="Grigoriev I.V."/>
            <person name="Nagy L.G."/>
            <person name="Hibbett D."/>
            <person name="Henrissat B."/>
            <person name="Matheny P.B."/>
            <person name="Labbe J."/>
            <person name="Martin F.M."/>
        </authorList>
    </citation>
    <scope>NUCLEOTIDE SEQUENCE</scope>
    <source>
        <strain evidence="1">FP105234-sp</strain>
    </source>
</reference>
<accession>A0ACB8S544</accession>
<keyword evidence="2" id="KW-1185">Reference proteome</keyword>
<comment type="caution">
    <text evidence="1">The sequence shown here is derived from an EMBL/GenBank/DDBJ whole genome shotgun (WGS) entry which is preliminary data.</text>
</comment>
<evidence type="ECO:0000313" key="2">
    <source>
        <dbReference type="Proteomes" id="UP000814033"/>
    </source>
</evidence>
<organism evidence="1 2">
    <name type="scientific">Auriscalpium vulgare</name>
    <dbReference type="NCBI Taxonomy" id="40419"/>
    <lineage>
        <taxon>Eukaryota</taxon>
        <taxon>Fungi</taxon>
        <taxon>Dikarya</taxon>
        <taxon>Basidiomycota</taxon>
        <taxon>Agaricomycotina</taxon>
        <taxon>Agaricomycetes</taxon>
        <taxon>Russulales</taxon>
        <taxon>Auriscalpiaceae</taxon>
        <taxon>Auriscalpium</taxon>
    </lineage>
</organism>
<dbReference type="Proteomes" id="UP000814033">
    <property type="component" value="Unassembled WGS sequence"/>
</dbReference>
<protein>
    <submittedName>
        <fullName evidence="1">Uncharacterized protein</fullName>
    </submittedName>
</protein>
<sequence length="521" mass="56308">MPSLSDHIDRLTQTARVIRTSAADTAASPHSPFSEAVLITPLGDLIRDIDPSELGLFTLVTPDEPTPTAPTEVTRIEVVSATPLRKHPARRDDAILRPREPEPEVYAEAAIKYLDRYATVRPMPRARSQAVAMLEQLQQIRENMRALNQTLQQSQPIEPESRPHTPKSLANAEEQRIEELQARIEQLQKRKSSSQRKRPVGKPRPPERPTVASPATPIDRQEATFWNTPGAPARTLEFKSDLLVDEELELGDVTASFDSPVATFRTAVSRSSIAGEDDGREQSADEANVEGDDTVGAQNLGEDSFQDDQTVDGDDDDEGEPTVMLKKVPLVAPEPPDVSTVEIEPPAKPHLNNTGSPPSSAKTQKVRITSDVERIIAKIWTTVGDIIMPGHPFDVSGKGPNKPPRAKETIAHLHTLSAQTPAPSSPTTSSISGTVPPSVPGTYTTQQILTAHMLLALLAAPPNFALPLNRLKEAIGLKAGVGASVAVGAGQVPTRVLYGCVAKRLVRIDRGGGEQVVRFDA</sequence>
<proteinExistence type="predicted"/>
<name>A0ACB8S544_9AGAM</name>
<evidence type="ECO:0000313" key="1">
    <source>
        <dbReference type="EMBL" id="KAI0051252.1"/>
    </source>
</evidence>
<reference evidence="1" key="1">
    <citation type="submission" date="2021-02" db="EMBL/GenBank/DDBJ databases">
        <authorList>
            <consortium name="DOE Joint Genome Institute"/>
            <person name="Ahrendt S."/>
            <person name="Looney B.P."/>
            <person name="Miyauchi S."/>
            <person name="Morin E."/>
            <person name="Drula E."/>
            <person name="Courty P.E."/>
            <person name="Chicoki N."/>
            <person name="Fauchery L."/>
            <person name="Kohler A."/>
            <person name="Kuo A."/>
            <person name="Labutti K."/>
            <person name="Pangilinan J."/>
            <person name="Lipzen A."/>
            <person name="Riley R."/>
            <person name="Andreopoulos W."/>
            <person name="He G."/>
            <person name="Johnson J."/>
            <person name="Barry K.W."/>
            <person name="Grigoriev I.V."/>
            <person name="Nagy L."/>
            <person name="Hibbett D."/>
            <person name="Henrissat B."/>
            <person name="Matheny P.B."/>
            <person name="Labbe J."/>
            <person name="Martin F."/>
        </authorList>
    </citation>
    <scope>NUCLEOTIDE SEQUENCE</scope>
    <source>
        <strain evidence="1">FP105234-sp</strain>
    </source>
</reference>
<dbReference type="EMBL" id="MU275854">
    <property type="protein sequence ID" value="KAI0051252.1"/>
    <property type="molecule type" value="Genomic_DNA"/>
</dbReference>
<gene>
    <name evidence="1" type="ORF">FA95DRAFT_1602923</name>
</gene>